<dbReference type="Gene3D" id="3.40.50.2300">
    <property type="match status" value="1"/>
</dbReference>
<protein>
    <recommendedName>
        <fullName evidence="4">Response regulatory domain-containing protein</fullName>
    </recommendedName>
</protein>
<feature type="modified residue" description="4-aspartylphosphate" evidence="3">
    <location>
        <position position="54"/>
    </location>
</feature>
<comment type="caution">
    <text evidence="5">The sequence shown here is derived from an EMBL/GenBank/DDBJ whole genome shotgun (WGS) entry which is preliminary data.</text>
</comment>
<sequence length="121" mass="13484">MSARRILYIEDNFQNRRLVRKILTAAGYEVIEAEDGLTGIAVAKREVPDLILMDINMAGMDGMEATAILKSSDLKHIPIIALTAAAMKGDRERIMASGCDEYMQKPINRTELLQTIARFLS</sequence>
<keyword evidence="2" id="KW-0902">Two-component regulatory system</keyword>
<proteinExistence type="predicted"/>
<dbReference type="PANTHER" id="PTHR45339">
    <property type="entry name" value="HYBRID SIGNAL TRANSDUCTION HISTIDINE KINASE J"/>
    <property type="match status" value="1"/>
</dbReference>
<dbReference type="PANTHER" id="PTHR45339:SF1">
    <property type="entry name" value="HYBRID SIGNAL TRANSDUCTION HISTIDINE KINASE J"/>
    <property type="match status" value="1"/>
</dbReference>
<name>A0A2M8P415_9CHLR</name>
<feature type="domain" description="Response regulatory" evidence="4">
    <location>
        <begin position="5"/>
        <end position="120"/>
    </location>
</feature>
<reference evidence="5 6" key="1">
    <citation type="submission" date="2017-11" db="EMBL/GenBank/DDBJ databases">
        <title>Evolution of Phototrophy in the Chloroflexi Phylum Driven by Horizontal Gene Transfer.</title>
        <authorList>
            <person name="Ward L.M."/>
            <person name="Hemp J."/>
            <person name="Shih P.M."/>
            <person name="Mcglynn S.E."/>
            <person name="Fischer W."/>
        </authorList>
    </citation>
    <scope>NUCLEOTIDE SEQUENCE [LARGE SCALE GENOMIC DNA]</scope>
    <source>
        <strain evidence="5">CP2_2F</strain>
    </source>
</reference>
<evidence type="ECO:0000313" key="5">
    <source>
        <dbReference type="EMBL" id="PJF32289.1"/>
    </source>
</evidence>
<evidence type="ECO:0000256" key="1">
    <source>
        <dbReference type="ARBA" id="ARBA00022553"/>
    </source>
</evidence>
<organism evidence="5 6">
    <name type="scientific">Candidatus Thermofonsia Clade 1 bacterium</name>
    <dbReference type="NCBI Taxonomy" id="2364210"/>
    <lineage>
        <taxon>Bacteria</taxon>
        <taxon>Bacillati</taxon>
        <taxon>Chloroflexota</taxon>
        <taxon>Candidatus Thermofontia</taxon>
        <taxon>Candidatus Thermofonsia Clade 1</taxon>
    </lineage>
</organism>
<dbReference type="InterPro" id="IPR001789">
    <property type="entry name" value="Sig_transdc_resp-reg_receiver"/>
</dbReference>
<dbReference type="SUPFAM" id="SSF52172">
    <property type="entry name" value="CheY-like"/>
    <property type="match status" value="1"/>
</dbReference>
<dbReference type="Proteomes" id="UP000228921">
    <property type="component" value="Unassembled WGS sequence"/>
</dbReference>
<accession>A0A2M8P415</accession>
<evidence type="ECO:0000313" key="6">
    <source>
        <dbReference type="Proteomes" id="UP000228921"/>
    </source>
</evidence>
<dbReference type="InterPro" id="IPR011006">
    <property type="entry name" value="CheY-like_superfamily"/>
</dbReference>
<evidence type="ECO:0000259" key="4">
    <source>
        <dbReference type="PROSITE" id="PS50110"/>
    </source>
</evidence>
<evidence type="ECO:0000256" key="3">
    <source>
        <dbReference type="PROSITE-ProRule" id="PRU00169"/>
    </source>
</evidence>
<dbReference type="PROSITE" id="PS50110">
    <property type="entry name" value="RESPONSE_REGULATORY"/>
    <property type="match status" value="1"/>
</dbReference>
<gene>
    <name evidence="5" type="ORF">CUN51_01280</name>
</gene>
<dbReference type="GO" id="GO:0000160">
    <property type="term" value="P:phosphorelay signal transduction system"/>
    <property type="evidence" value="ECO:0007669"/>
    <property type="project" value="UniProtKB-KW"/>
</dbReference>
<dbReference type="EMBL" id="PGTK01000001">
    <property type="protein sequence ID" value="PJF32289.1"/>
    <property type="molecule type" value="Genomic_DNA"/>
</dbReference>
<evidence type="ECO:0000256" key="2">
    <source>
        <dbReference type="ARBA" id="ARBA00023012"/>
    </source>
</evidence>
<dbReference type="AlphaFoldDB" id="A0A2M8P415"/>
<keyword evidence="1 3" id="KW-0597">Phosphoprotein</keyword>
<dbReference type="Pfam" id="PF00072">
    <property type="entry name" value="Response_reg"/>
    <property type="match status" value="1"/>
</dbReference>
<dbReference type="SMART" id="SM00448">
    <property type="entry name" value="REC"/>
    <property type="match status" value="1"/>
</dbReference>